<feature type="transmembrane region" description="Helical" evidence="1">
    <location>
        <begin position="120"/>
        <end position="140"/>
    </location>
</feature>
<gene>
    <name evidence="2" type="ORF">EZM97_26020</name>
</gene>
<protein>
    <submittedName>
        <fullName evidence="2">Uncharacterized protein</fullName>
    </submittedName>
</protein>
<sequence>MAQDAPLRARLFSLWGVALWLVLLQAASGAFQYARHGMYLEVIVPAAVVVVSAGCILRQEWARRVMTVLAPLLALWTAVMLVRMWMLRGKFDEAMANARAIADGAMQTIAVEQITQEQSAFYIGMAIKFITIPVLAWLAWKLMRPDVKAQFGRRK</sequence>
<name>A0A4R0YQ03_9GAMM</name>
<reference evidence="2 3" key="1">
    <citation type="submission" date="2019-02" db="EMBL/GenBank/DDBJ databases">
        <title>Dyella amyloliquefaciens sp. nov., isolated from forest soil.</title>
        <authorList>
            <person name="Gao Z.-H."/>
            <person name="Qiu L.-H."/>
        </authorList>
    </citation>
    <scope>NUCLEOTIDE SEQUENCE [LARGE SCALE GENOMIC DNA]</scope>
    <source>
        <strain evidence="2 3">KACC 12747</strain>
    </source>
</reference>
<feature type="transmembrane region" description="Helical" evidence="1">
    <location>
        <begin position="69"/>
        <end position="86"/>
    </location>
</feature>
<dbReference type="Proteomes" id="UP000291822">
    <property type="component" value="Unassembled WGS sequence"/>
</dbReference>
<accession>A0A4R0YQ03</accession>
<keyword evidence="1" id="KW-0812">Transmembrane</keyword>
<dbReference type="AlphaFoldDB" id="A0A4R0YQ03"/>
<evidence type="ECO:0000313" key="3">
    <source>
        <dbReference type="Proteomes" id="UP000291822"/>
    </source>
</evidence>
<feature type="transmembrane region" description="Helical" evidence="1">
    <location>
        <begin position="39"/>
        <end position="57"/>
    </location>
</feature>
<dbReference type="RefSeq" id="WP_131151943.1">
    <property type="nucleotide sequence ID" value="NZ_SJTG01000004.1"/>
</dbReference>
<dbReference type="EMBL" id="SJTG01000004">
    <property type="protein sequence ID" value="TCI08115.1"/>
    <property type="molecule type" value="Genomic_DNA"/>
</dbReference>
<proteinExistence type="predicted"/>
<keyword evidence="1" id="KW-0472">Membrane</keyword>
<keyword evidence="1" id="KW-1133">Transmembrane helix</keyword>
<organism evidence="2 3">
    <name type="scientific">Dyella soli</name>
    <dbReference type="NCBI Taxonomy" id="522319"/>
    <lineage>
        <taxon>Bacteria</taxon>
        <taxon>Pseudomonadati</taxon>
        <taxon>Pseudomonadota</taxon>
        <taxon>Gammaproteobacteria</taxon>
        <taxon>Lysobacterales</taxon>
        <taxon>Rhodanobacteraceae</taxon>
        <taxon>Dyella</taxon>
    </lineage>
</organism>
<keyword evidence="3" id="KW-1185">Reference proteome</keyword>
<evidence type="ECO:0000313" key="2">
    <source>
        <dbReference type="EMBL" id="TCI08115.1"/>
    </source>
</evidence>
<comment type="caution">
    <text evidence="2">The sequence shown here is derived from an EMBL/GenBank/DDBJ whole genome shotgun (WGS) entry which is preliminary data.</text>
</comment>
<evidence type="ECO:0000256" key="1">
    <source>
        <dbReference type="SAM" id="Phobius"/>
    </source>
</evidence>